<dbReference type="AlphaFoldDB" id="A0A5R9F7N5"/>
<dbReference type="InterPro" id="IPR050807">
    <property type="entry name" value="TransReg_Diox_bact_type"/>
</dbReference>
<evidence type="ECO:0000256" key="1">
    <source>
        <dbReference type="ARBA" id="ARBA00023125"/>
    </source>
</evidence>
<dbReference type="PROSITE" id="PS50943">
    <property type="entry name" value="HTH_CROC1"/>
    <property type="match status" value="1"/>
</dbReference>
<dbReference type="PANTHER" id="PTHR46797:SF13">
    <property type="entry name" value="HTH-TYPE TRANSCRIPTIONAL REGULATOR SINR"/>
    <property type="match status" value="1"/>
</dbReference>
<organism evidence="3 4">
    <name type="scientific">Exobacillus caeni</name>
    <dbReference type="NCBI Taxonomy" id="2574798"/>
    <lineage>
        <taxon>Bacteria</taxon>
        <taxon>Bacillati</taxon>
        <taxon>Bacillota</taxon>
        <taxon>Bacilli</taxon>
        <taxon>Bacillales</taxon>
        <taxon>Guptibacillaceae</taxon>
        <taxon>Exobacillus</taxon>
    </lineage>
</organism>
<dbReference type="OrthoDB" id="1859224at2"/>
<dbReference type="CDD" id="cd00093">
    <property type="entry name" value="HTH_XRE"/>
    <property type="match status" value="1"/>
</dbReference>
<keyword evidence="1" id="KW-0238">DNA-binding</keyword>
<name>A0A5R9F7N5_9BACL</name>
<sequence length="114" mass="13365">MIGKNIMEIRKNRGYTLSELAEKARISKSYLSSIERNLNQNPSIQVLEKISFVLDVDLKTLLLTGNEQDQQVIEREWLEFVKDLKSAGVEKEQIQEIKTLIEFIKWQNEKVEIE</sequence>
<dbReference type="SUPFAM" id="SSF47413">
    <property type="entry name" value="lambda repressor-like DNA-binding domains"/>
    <property type="match status" value="1"/>
</dbReference>
<protein>
    <submittedName>
        <fullName evidence="3">Helix-turn-helix transcriptional regulator</fullName>
    </submittedName>
</protein>
<dbReference type="PANTHER" id="PTHR46797">
    <property type="entry name" value="HTH-TYPE TRANSCRIPTIONAL REGULATOR"/>
    <property type="match status" value="1"/>
</dbReference>
<reference evidence="3 4" key="1">
    <citation type="submission" date="2019-04" db="EMBL/GenBank/DDBJ databases">
        <title>Bacillus caeni sp. nov., a bacterium isolated from mangrove sediment.</title>
        <authorList>
            <person name="Huang H."/>
            <person name="Mo K."/>
            <person name="Hu Y."/>
        </authorList>
    </citation>
    <scope>NUCLEOTIDE SEQUENCE [LARGE SCALE GENOMIC DNA]</scope>
    <source>
        <strain evidence="3 4">HB172195</strain>
    </source>
</reference>
<evidence type="ECO:0000259" key="2">
    <source>
        <dbReference type="PROSITE" id="PS50943"/>
    </source>
</evidence>
<dbReference type="InterPro" id="IPR010982">
    <property type="entry name" value="Lambda_DNA-bd_dom_sf"/>
</dbReference>
<dbReference type="Pfam" id="PF01381">
    <property type="entry name" value="HTH_3"/>
    <property type="match status" value="1"/>
</dbReference>
<dbReference type="GO" id="GO:0005829">
    <property type="term" value="C:cytosol"/>
    <property type="evidence" value="ECO:0007669"/>
    <property type="project" value="TreeGrafter"/>
</dbReference>
<keyword evidence="4" id="KW-1185">Reference proteome</keyword>
<feature type="domain" description="HTH cro/C1-type" evidence="2">
    <location>
        <begin position="6"/>
        <end position="61"/>
    </location>
</feature>
<dbReference type="InterPro" id="IPR001387">
    <property type="entry name" value="Cro/C1-type_HTH"/>
</dbReference>
<dbReference type="EMBL" id="SWLG01000016">
    <property type="protein sequence ID" value="TLS35775.1"/>
    <property type="molecule type" value="Genomic_DNA"/>
</dbReference>
<dbReference type="Proteomes" id="UP000308230">
    <property type="component" value="Unassembled WGS sequence"/>
</dbReference>
<dbReference type="RefSeq" id="WP_138128395.1">
    <property type="nucleotide sequence ID" value="NZ_SWLG01000016.1"/>
</dbReference>
<gene>
    <name evidence="3" type="ORF">FCL54_18340</name>
</gene>
<comment type="caution">
    <text evidence="3">The sequence shown here is derived from an EMBL/GenBank/DDBJ whole genome shotgun (WGS) entry which is preliminary data.</text>
</comment>
<proteinExistence type="predicted"/>
<evidence type="ECO:0000313" key="3">
    <source>
        <dbReference type="EMBL" id="TLS35775.1"/>
    </source>
</evidence>
<dbReference type="GO" id="GO:0003677">
    <property type="term" value="F:DNA binding"/>
    <property type="evidence" value="ECO:0007669"/>
    <property type="project" value="UniProtKB-KW"/>
</dbReference>
<accession>A0A5R9F7N5</accession>
<dbReference type="Gene3D" id="1.10.260.40">
    <property type="entry name" value="lambda repressor-like DNA-binding domains"/>
    <property type="match status" value="1"/>
</dbReference>
<dbReference type="GO" id="GO:0003700">
    <property type="term" value="F:DNA-binding transcription factor activity"/>
    <property type="evidence" value="ECO:0007669"/>
    <property type="project" value="TreeGrafter"/>
</dbReference>
<dbReference type="SMART" id="SM00530">
    <property type="entry name" value="HTH_XRE"/>
    <property type="match status" value="1"/>
</dbReference>
<evidence type="ECO:0000313" key="4">
    <source>
        <dbReference type="Proteomes" id="UP000308230"/>
    </source>
</evidence>